<evidence type="ECO:0000256" key="2">
    <source>
        <dbReference type="SAM" id="SignalP"/>
    </source>
</evidence>
<evidence type="ECO:0000313" key="3">
    <source>
        <dbReference type="EMBL" id="KFZ28205.1"/>
    </source>
</evidence>
<keyword evidence="1" id="KW-1133">Transmembrane helix</keyword>
<dbReference type="Proteomes" id="UP000053718">
    <property type="component" value="Unassembled WGS sequence"/>
</dbReference>
<comment type="caution">
    <text evidence="3">The sequence shown here is derived from an EMBL/GenBank/DDBJ whole genome shotgun (WGS) entry which is preliminary data.</text>
</comment>
<feature type="transmembrane region" description="Helical" evidence="1">
    <location>
        <begin position="518"/>
        <end position="537"/>
    </location>
</feature>
<feature type="signal peptide" evidence="2">
    <location>
        <begin position="1"/>
        <end position="25"/>
    </location>
</feature>
<evidence type="ECO:0000256" key="1">
    <source>
        <dbReference type="SAM" id="Phobius"/>
    </source>
</evidence>
<keyword evidence="1" id="KW-0472">Membrane</keyword>
<feature type="transmembrane region" description="Helical" evidence="1">
    <location>
        <begin position="86"/>
        <end position="107"/>
    </location>
</feature>
<dbReference type="EMBL" id="JPIN01000011">
    <property type="protein sequence ID" value="KFZ28205.1"/>
    <property type="molecule type" value="Genomic_DNA"/>
</dbReference>
<protein>
    <submittedName>
        <fullName evidence="3">Uncharacterized protein</fullName>
    </submittedName>
</protein>
<keyword evidence="2" id="KW-0732">Signal</keyword>
<sequence length="576" mass="65521">MLTNRHKFFLFFALVFFAWATLVLAAAGDQFNDKTMHLDDLWEVRSLSVSVLALAGTLLIMSFTRFNEWLLELMPFDVSGWFKSGVVLTVAAAMWFVVLQFSLVFVASNVHRLFSDATVVRMYDARLARDAGRYITKIEPFLPAEYKAKGRGNQDVDDYAAFQMVSIPLFFESDNLVNYTATNRDAIFAHLNEVDHTLARNSGHLSSPQRDAIKLIFDLYNAALALEAQYTETIHLTKIIPAIIRHFIETEYALINKLMTSRSNRDSAYRTVLPIYRRLENGQRISRAEATRAMRAITSEIGERTTYGLFKRRLIYYWQSIYKRTDLRANHGPADVPSRSGSYETINGRYLTRVLFMASSWKMYERRLQESFSALHPGYQKHILRTAIHRGSAGFLEFIDSPEFAQYMQEANVIRVAPSVISDALRYRTRTDAPDKLYGSLVNVLVDTYPPFRQALAATEFDSTNSAIVGEERQILLELLIVPWLVFMVALTMITVLTIVLTLIAVHTSERFERWGAGKVGSVLFVLLFVLAGTNINAPLVDNFQNSAFSFYADPDAIPAALLNWLLSFLAKFPLM</sequence>
<gene>
    <name evidence="3" type="ORF">IDAT_10230</name>
</gene>
<dbReference type="AlphaFoldDB" id="A0A094IKH3"/>
<keyword evidence="4" id="KW-1185">Reference proteome</keyword>
<reference evidence="3 4" key="1">
    <citation type="submission" date="2014-06" db="EMBL/GenBank/DDBJ databases">
        <title>Draft genome sequence of Idiomarina sp. MCCC 1A10513.</title>
        <authorList>
            <person name="Du J."/>
            <person name="Lai Q."/>
            <person name="Shao Z."/>
        </authorList>
    </citation>
    <scope>NUCLEOTIDE SEQUENCE [LARGE SCALE GENOMIC DNA]</scope>
    <source>
        <strain evidence="3 4">MCCC 1A10513</strain>
    </source>
</reference>
<dbReference type="STRING" id="1517416.IDAT_10230"/>
<name>A0A094IKH3_9GAMM</name>
<organism evidence="3 4">
    <name type="scientific">Pseudidiomarina atlantica</name>
    <dbReference type="NCBI Taxonomy" id="1517416"/>
    <lineage>
        <taxon>Bacteria</taxon>
        <taxon>Pseudomonadati</taxon>
        <taxon>Pseudomonadota</taxon>
        <taxon>Gammaproteobacteria</taxon>
        <taxon>Alteromonadales</taxon>
        <taxon>Idiomarinaceae</taxon>
        <taxon>Pseudidiomarina</taxon>
    </lineage>
</organism>
<accession>A0A094IKH3</accession>
<evidence type="ECO:0000313" key="4">
    <source>
        <dbReference type="Proteomes" id="UP000053718"/>
    </source>
</evidence>
<proteinExistence type="predicted"/>
<feature type="transmembrane region" description="Helical" evidence="1">
    <location>
        <begin position="481"/>
        <end position="506"/>
    </location>
</feature>
<feature type="transmembrane region" description="Helical" evidence="1">
    <location>
        <begin position="49"/>
        <end position="66"/>
    </location>
</feature>
<keyword evidence="1" id="KW-0812">Transmembrane</keyword>
<feature type="chain" id="PRO_5001905320" evidence="2">
    <location>
        <begin position="26"/>
        <end position="576"/>
    </location>
</feature>